<feature type="non-terminal residue" evidence="3">
    <location>
        <position position="1"/>
    </location>
</feature>
<dbReference type="GO" id="GO:0005096">
    <property type="term" value="F:GTPase activator activity"/>
    <property type="evidence" value="ECO:0007669"/>
    <property type="project" value="UniProtKB-KW"/>
</dbReference>
<dbReference type="PANTHER" id="PTHR22957:SF337">
    <property type="entry name" value="TBC1 DOMAIN FAMILY MEMBER 5"/>
    <property type="match status" value="1"/>
</dbReference>
<reference evidence="3" key="1">
    <citation type="submission" date="2021-06" db="EMBL/GenBank/DDBJ databases">
        <authorList>
            <person name="Kallberg Y."/>
            <person name="Tangrot J."/>
            <person name="Rosling A."/>
        </authorList>
    </citation>
    <scope>NUCLEOTIDE SEQUENCE</scope>
    <source>
        <strain evidence="3">FL130A</strain>
    </source>
</reference>
<dbReference type="Gene3D" id="1.10.8.270">
    <property type="entry name" value="putative rabgap domain of human tbc1 domain family member 14 like domains"/>
    <property type="match status" value="1"/>
</dbReference>
<keyword evidence="4" id="KW-1185">Reference proteome</keyword>
<organism evidence="3 4">
    <name type="scientific">Ambispora leptoticha</name>
    <dbReference type="NCBI Taxonomy" id="144679"/>
    <lineage>
        <taxon>Eukaryota</taxon>
        <taxon>Fungi</taxon>
        <taxon>Fungi incertae sedis</taxon>
        <taxon>Mucoromycota</taxon>
        <taxon>Glomeromycotina</taxon>
        <taxon>Glomeromycetes</taxon>
        <taxon>Archaeosporales</taxon>
        <taxon>Ambisporaceae</taxon>
        <taxon>Ambispora</taxon>
    </lineage>
</organism>
<dbReference type="Gene3D" id="1.10.472.80">
    <property type="entry name" value="Ypt/Rab-GAP domain of gyp1p, domain 3"/>
    <property type="match status" value="1"/>
</dbReference>
<dbReference type="PROSITE" id="PS50086">
    <property type="entry name" value="TBC_RABGAP"/>
    <property type="match status" value="1"/>
</dbReference>
<dbReference type="FunFam" id="1.10.8.270:FF:000031">
    <property type="entry name" value="TBC1 domain family member 5"/>
    <property type="match status" value="1"/>
</dbReference>
<comment type="caution">
    <text evidence="3">The sequence shown here is derived from an EMBL/GenBank/DDBJ whole genome shotgun (WGS) entry which is preliminary data.</text>
</comment>
<proteinExistence type="predicted"/>
<dbReference type="InterPro" id="IPR035969">
    <property type="entry name" value="Rab-GAP_TBC_sf"/>
</dbReference>
<evidence type="ECO:0000256" key="1">
    <source>
        <dbReference type="ARBA" id="ARBA00022468"/>
    </source>
</evidence>
<dbReference type="AlphaFoldDB" id="A0A9N9IGD0"/>
<dbReference type="PANTHER" id="PTHR22957">
    <property type="entry name" value="TBC1 DOMAIN FAMILY MEMBER GTPASE-ACTIVATING PROTEIN"/>
    <property type="match status" value="1"/>
</dbReference>
<evidence type="ECO:0000313" key="3">
    <source>
        <dbReference type="EMBL" id="CAG8734376.1"/>
    </source>
</evidence>
<dbReference type="EMBL" id="CAJVPS010032043">
    <property type="protein sequence ID" value="CAG8734376.1"/>
    <property type="molecule type" value="Genomic_DNA"/>
</dbReference>
<gene>
    <name evidence="3" type="ORF">ALEPTO_LOCUS12737</name>
</gene>
<dbReference type="Pfam" id="PF00566">
    <property type="entry name" value="RabGAP-TBC"/>
    <property type="match status" value="2"/>
</dbReference>
<dbReference type="InterPro" id="IPR000195">
    <property type="entry name" value="Rab-GAP-TBC_dom"/>
</dbReference>
<name>A0A9N9IGD0_9GLOM</name>
<evidence type="ECO:0000259" key="2">
    <source>
        <dbReference type="PROSITE" id="PS50086"/>
    </source>
</evidence>
<dbReference type="OrthoDB" id="27140at2759"/>
<dbReference type="SMART" id="SM00164">
    <property type="entry name" value="TBC"/>
    <property type="match status" value="1"/>
</dbReference>
<dbReference type="Proteomes" id="UP000789508">
    <property type="component" value="Unassembled WGS sequence"/>
</dbReference>
<feature type="non-terminal residue" evidence="3">
    <location>
        <position position="287"/>
    </location>
</feature>
<accession>A0A9N9IGD0</accession>
<evidence type="ECO:0000313" key="4">
    <source>
        <dbReference type="Proteomes" id="UP000789508"/>
    </source>
</evidence>
<dbReference type="SUPFAM" id="SSF47923">
    <property type="entry name" value="Ypt/Rab-GAP domain of gyp1p"/>
    <property type="match status" value="2"/>
</dbReference>
<keyword evidence="1" id="KW-0343">GTPase activation</keyword>
<feature type="domain" description="Rab-GAP TBC" evidence="2">
    <location>
        <begin position="4"/>
        <end position="279"/>
    </location>
</feature>
<sequence>LYLSYLPSLDTSTWSLTLHKERQHYANLRQKYITSPTSDSENDNANDLAVNNPLSLDQANPWQEYFKDTELRKIIRQDVERTFPDKEYFHSYTCQTRLLDILFIYCKMNQDVSYRQGMHELLAPILWVVDHESLPSGRGYAVDSGEDAIIKQALNADFVEHDTFALFSLLMKSAKVYYEYNDEVFNRRPIKRPQSSDLENARLIATAQAEAAKLTPVVVKCNKIHEEYLRKADPELYKHLKDLEIEPQLYGIRWIRLLFGREFPLDQVLLLWDGMFAEDPTLRIVDF</sequence>
<protein>
    <submittedName>
        <fullName evidence="3">9402_t:CDS:1</fullName>
    </submittedName>
</protein>